<dbReference type="InterPro" id="IPR036188">
    <property type="entry name" value="FAD/NAD-bd_sf"/>
</dbReference>
<dbReference type="PANTHER" id="PTHR13847">
    <property type="entry name" value="SARCOSINE DEHYDROGENASE-RELATED"/>
    <property type="match status" value="1"/>
</dbReference>
<dbReference type="Pfam" id="PF01266">
    <property type="entry name" value="DAO"/>
    <property type="match status" value="1"/>
</dbReference>
<evidence type="ECO:0000256" key="4">
    <source>
        <dbReference type="ARBA" id="ARBA00023002"/>
    </source>
</evidence>
<evidence type="ECO:0000313" key="8">
    <source>
        <dbReference type="Proteomes" id="UP000075666"/>
    </source>
</evidence>
<evidence type="ECO:0000256" key="2">
    <source>
        <dbReference type="ARBA" id="ARBA00009410"/>
    </source>
</evidence>
<dbReference type="Gene3D" id="3.30.9.10">
    <property type="entry name" value="D-Amino Acid Oxidase, subunit A, domain 2"/>
    <property type="match status" value="1"/>
</dbReference>
<dbReference type="PANTHER" id="PTHR13847:SF286">
    <property type="entry name" value="D-AMINO ACID DEHYDROGENASE"/>
    <property type="match status" value="1"/>
</dbReference>
<accession>A0A150LCR4</accession>
<dbReference type="OrthoDB" id="9805337at2"/>
<dbReference type="KEGG" id="hspo:JGZ69_10530"/>
<evidence type="ECO:0000256" key="3">
    <source>
        <dbReference type="ARBA" id="ARBA00022630"/>
    </source>
</evidence>
<dbReference type="AlphaFoldDB" id="A0A150LCR4"/>
<comment type="cofactor">
    <cofactor evidence="1">
        <name>FAD</name>
        <dbReference type="ChEBI" id="CHEBI:57692"/>
    </cofactor>
</comment>
<evidence type="ECO:0000256" key="1">
    <source>
        <dbReference type="ARBA" id="ARBA00001974"/>
    </source>
</evidence>
<keyword evidence="3" id="KW-0285">Flavoprotein</keyword>
<evidence type="ECO:0000259" key="5">
    <source>
        <dbReference type="Pfam" id="PF01266"/>
    </source>
</evidence>
<dbReference type="InterPro" id="IPR006076">
    <property type="entry name" value="FAD-dep_OxRdtase"/>
</dbReference>
<dbReference type="SUPFAM" id="SSF51905">
    <property type="entry name" value="FAD/NAD(P)-binding domain"/>
    <property type="match status" value="1"/>
</dbReference>
<dbReference type="SUPFAM" id="SSF54373">
    <property type="entry name" value="FAD-linked reductases, C-terminal domain"/>
    <property type="match status" value="1"/>
</dbReference>
<dbReference type="GO" id="GO:0016491">
    <property type="term" value="F:oxidoreductase activity"/>
    <property type="evidence" value="ECO:0007669"/>
    <property type="project" value="UniProtKB-KW"/>
</dbReference>
<dbReference type="Proteomes" id="UP000075666">
    <property type="component" value="Unassembled WGS sequence"/>
</dbReference>
<evidence type="ECO:0000313" key="6">
    <source>
        <dbReference type="EMBL" id="KYD10020.1"/>
    </source>
</evidence>
<dbReference type="Proteomes" id="UP000595512">
    <property type="component" value="Chromosome"/>
</dbReference>
<dbReference type="PATRIC" id="fig|46224.3.peg.1483"/>
<dbReference type="EC" id="1.4.99.6" evidence="6"/>
<evidence type="ECO:0000313" key="7">
    <source>
        <dbReference type="EMBL" id="QQX27145.1"/>
    </source>
</evidence>
<dbReference type="Gene3D" id="3.50.50.60">
    <property type="entry name" value="FAD/NAD(P)-binding domain"/>
    <property type="match status" value="1"/>
</dbReference>
<evidence type="ECO:0000313" key="9">
    <source>
        <dbReference type="Proteomes" id="UP000595512"/>
    </source>
</evidence>
<sequence>MKIIVIGSGIVGASTAYHLARKGAEVIIIDKQHEGQATAAGAGIVCPWISRVDDQDFYTLAKGGACYYPSLVSQLEEDGECNLGYGLVGALAVSNDEEELNIIEQKVRARQKENPEVGEIRRLSAEEARQLFPPLREDLQAVHVTGAARVDGRLLRDALIRGAEKHGAHSYTGIAKLEIKNEKVIGAYVNDEFISADAVVITAGAWAPELLSPLGIDIPVEPQRGQIVHLQLPDQDTSKWPVILPQSSHYLVSFDDSRVVVGATRETGSGFDYRVTAAGLKEVLHEALHVAPGLSEGTLQEVRIGFRPAGQDILPYLGPIPTLKGIVIANGLGASGLTMGPYVGSLAANLAMGEDTEIDITAYNPLRNRLNVN</sequence>
<feature type="domain" description="FAD dependent oxidoreductase" evidence="5">
    <location>
        <begin position="2"/>
        <end position="350"/>
    </location>
</feature>
<dbReference type="GO" id="GO:0005737">
    <property type="term" value="C:cytoplasm"/>
    <property type="evidence" value="ECO:0007669"/>
    <property type="project" value="TreeGrafter"/>
</dbReference>
<name>A0A150LCR4_9BACI</name>
<comment type="similarity">
    <text evidence="2">Belongs to the DadA oxidoreductase family.</text>
</comment>
<gene>
    <name evidence="6" type="ORF">B4102_2433</name>
    <name evidence="7" type="ORF">JGZ69_10530</name>
</gene>
<keyword evidence="8" id="KW-1185">Reference proteome</keyword>
<dbReference type="EMBL" id="LQYN01000019">
    <property type="protein sequence ID" value="KYD10020.1"/>
    <property type="molecule type" value="Genomic_DNA"/>
</dbReference>
<reference evidence="7 9" key="2">
    <citation type="submission" date="2020-12" db="EMBL/GenBank/DDBJ databases">
        <title>Taxonomic evaluation of the Bacillus sporothermodurans group of bacteria based on whole genome sequences.</title>
        <authorList>
            <person name="Fiedler G."/>
            <person name="Herbstmann A.-D."/>
            <person name="Doll E."/>
            <person name="Wenning M."/>
            <person name="Brinks E."/>
            <person name="Kabisch J."/>
            <person name="Breitenwieser F."/>
            <person name="Lappann M."/>
            <person name="Boehnlein C."/>
            <person name="Franz C."/>
        </authorList>
    </citation>
    <scope>NUCLEOTIDE SEQUENCE [LARGE SCALE GENOMIC DNA]</scope>
    <source>
        <strain evidence="7 9">DSM 10599</strain>
    </source>
</reference>
<keyword evidence="4 6" id="KW-0560">Oxidoreductase</keyword>
<reference evidence="6 8" key="1">
    <citation type="submission" date="2016-01" db="EMBL/GenBank/DDBJ databases">
        <title>Genome Sequences of Twelve Sporeforming Bacillus Species Isolated from Foods.</title>
        <authorList>
            <person name="Berendsen E.M."/>
            <person name="Wells-Bennik M.H."/>
            <person name="Krawcyk A.O."/>
            <person name="De Jong A."/>
            <person name="Holsappel S."/>
            <person name="Eijlander R.T."/>
            <person name="Kuipers O.P."/>
        </authorList>
    </citation>
    <scope>NUCLEOTIDE SEQUENCE [LARGE SCALE GENOMIC DNA]</scope>
    <source>
        <strain evidence="6 8">B4102</strain>
    </source>
</reference>
<protein>
    <submittedName>
        <fullName evidence="6">D-amino acid dehydrogenase small subunit</fullName>
        <ecNumber evidence="6">1.4.99.6</ecNumber>
    </submittedName>
    <submittedName>
        <fullName evidence="7">FAD-dependent oxidoreductase</fullName>
    </submittedName>
</protein>
<dbReference type="EMBL" id="CP066701">
    <property type="protein sequence ID" value="QQX27145.1"/>
    <property type="molecule type" value="Genomic_DNA"/>
</dbReference>
<proteinExistence type="inferred from homology"/>
<dbReference type="STRING" id="46224.B4102_2433"/>
<organism evidence="6 8">
    <name type="scientific">Heyndrickxia sporothermodurans</name>
    <dbReference type="NCBI Taxonomy" id="46224"/>
    <lineage>
        <taxon>Bacteria</taxon>
        <taxon>Bacillati</taxon>
        <taxon>Bacillota</taxon>
        <taxon>Bacilli</taxon>
        <taxon>Bacillales</taxon>
        <taxon>Bacillaceae</taxon>
        <taxon>Heyndrickxia</taxon>
    </lineage>
</organism>